<keyword evidence="2" id="KW-0732">Signal</keyword>
<gene>
    <name evidence="4" type="primary">axeA1_1</name>
    <name evidence="4" type="ORF">MFFC18_12520</name>
</gene>
<reference evidence="4 5" key="1">
    <citation type="submission" date="2019-08" db="EMBL/GenBank/DDBJ databases">
        <title>Deep-cultivation of Planctomycetes and their phenomic and genomic characterization uncovers novel biology.</title>
        <authorList>
            <person name="Wiegand S."/>
            <person name="Jogler M."/>
            <person name="Boedeker C."/>
            <person name="Pinto D."/>
            <person name="Vollmers J."/>
            <person name="Rivas-Marin E."/>
            <person name="Kohn T."/>
            <person name="Peeters S.H."/>
            <person name="Heuer A."/>
            <person name="Rast P."/>
            <person name="Oberbeckmann S."/>
            <person name="Bunk B."/>
            <person name="Jeske O."/>
            <person name="Meyerdierks A."/>
            <person name="Storesund J.E."/>
            <person name="Kallscheuer N."/>
            <person name="Luecker S."/>
            <person name="Lage O.M."/>
            <person name="Pohl T."/>
            <person name="Merkel B.J."/>
            <person name="Hornburger P."/>
            <person name="Mueller R.-W."/>
            <person name="Bruemmer F."/>
            <person name="Labrenz M."/>
            <person name="Spormann A.M."/>
            <person name="Op den Camp H."/>
            <person name="Overmann J."/>
            <person name="Amann R."/>
            <person name="Jetten M.S.M."/>
            <person name="Mascher T."/>
            <person name="Medema M.H."/>
            <person name="Devos D.P."/>
            <person name="Kaster A.-K."/>
            <person name="Ovreas L."/>
            <person name="Rohde M."/>
            <person name="Galperin M.Y."/>
            <person name="Jogler C."/>
        </authorList>
    </citation>
    <scope>NUCLEOTIDE SEQUENCE [LARGE SCALE GENOMIC DNA]</scope>
    <source>
        <strain evidence="4 5">FC18</strain>
    </source>
</reference>
<protein>
    <submittedName>
        <fullName evidence="4">Acetylxylan esterase</fullName>
        <ecNumber evidence="4">3.1.1.72</ecNumber>
    </submittedName>
</protein>
<keyword evidence="1 4" id="KW-0378">Hydrolase</keyword>
<dbReference type="PANTHER" id="PTHR48081:SF6">
    <property type="entry name" value="PEPTIDASE S9 PROLYL OLIGOPEPTIDASE CATALYTIC DOMAIN-CONTAINING PROTEIN"/>
    <property type="match status" value="1"/>
</dbReference>
<evidence type="ECO:0000256" key="2">
    <source>
        <dbReference type="SAM" id="SignalP"/>
    </source>
</evidence>
<proteinExistence type="predicted"/>
<dbReference type="AlphaFoldDB" id="A0A5B9PA67"/>
<dbReference type="SUPFAM" id="SSF53474">
    <property type="entry name" value="alpha/beta-Hydrolases"/>
    <property type="match status" value="1"/>
</dbReference>
<dbReference type="Pfam" id="PF20434">
    <property type="entry name" value="BD-FAE"/>
    <property type="match status" value="1"/>
</dbReference>
<evidence type="ECO:0000256" key="1">
    <source>
        <dbReference type="ARBA" id="ARBA00022801"/>
    </source>
</evidence>
<evidence type="ECO:0000313" key="4">
    <source>
        <dbReference type="EMBL" id="QEG21396.1"/>
    </source>
</evidence>
<dbReference type="EMBL" id="CP042912">
    <property type="protein sequence ID" value="QEG21396.1"/>
    <property type="molecule type" value="Genomic_DNA"/>
</dbReference>
<dbReference type="OrthoDB" id="9794725at2"/>
<dbReference type="STRING" id="980251.GCA_001642875_01623"/>
<accession>A0A5B9PA67</accession>
<dbReference type="InterPro" id="IPR029058">
    <property type="entry name" value="AB_hydrolase_fold"/>
</dbReference>
<dbReference type="KEGG" id="mff:MFFC18_12520"/>
<feature type="domain" description="BD-FAE-like" evidence="3">
    <location>
        <begin position="77"/>
        <end position="208"/>
    </location>
</feature>
<dbReference type="Proteomes" id="UP000322214">
    <property type="component" value="Chromosome"/>
</dbReference>
<sequence length="298" mass="32378" precursor="true">MFRIALVCFLATFLAGLGSVSAQDVSEYEKAVSSSIASGTQIPLWENGAPGFEDRKDEAEEADEWWVKNIHNPSLTVFLAPEEKRTGAAVVICPGGGHRLLVAGAEGNEAAEYFNSIGVDAFVLKYRLGREENSPYKIDVHAKQDGQRAIRWVRHFSDKLSIDPERVGIVGFSAGGEVVSMVCYGSHEGIKDSADAIDHPGCKPNFQVMIYAGPLGIPETIPADAPPAFILVANDDGAAKVAIELALKLRSAKVPMELHVYNQGGHGFNMGNRTKLKSISTWRHRMGDWIADSGWLKQ</sequence>
<dbReference type="InterPro" id="IPR050300">
    <property type="entry name" value="GDXG_lipolytic_enzyme"/>
</dbReference>
<dbReference type="Gene3D" id="3.40.50.1820">
    <property type="entry name" value="alpha/beta hydrolase"/>
    <property type="match status" value="1"/>
</dbReference>
<dbReference type="PANTHER" id="PTHR48081">
    <property type="entry name" value="AB HYDROLASE SUPERFAMILY PROTEIN C4A8.06C"/>
    <property type="match status" value="1"/>
</dbReference>
<dbReference type="RefSeq" id="WP_084417096.1">
    <property type="nucleotide sequence ID" value="NZ_CP042912.1"/>
</dbReference>
<dbReference type="GO" id="GO:0046555">
    <property type="term" value="F:acetylxylan esterase activity"/>
    <property type="evidence" value="ECO:0007669"/>
    <property type="project" value="UniProtKB-EC"/>
</dbReference>
<feature type="chain" id="PRO_5022771113" evidence="2">
    <location>
        <begin position="23"/>
        <end position="298"/>
    </location>
</feature>
<organism evidence="4 5">
    <name type="scientific">Mariniblastus fucicola</name>
    <dbReference type="NCBI Taxonomy" id="980251"/>
    <lineage>
        <taxon>Bacteria</taxon>
        <taxon>Pseudomonadati</taxon>
        <taxon>Planctomycetota</taxon>
        <taxon>Planctomycetia</taxon>
        <taxon>Pirellulales</taxon>
        <taxon>Pirellulaceae</taxon>
        <taxon>Mariniblastus</taxon>
    </lineage>
</organism>
<evidence type="ECO:0000259" key="3">
    <source>
        <dbReference type="Pfam" id="PF20434"/>
    </source>
</evidence>
<keyword evidence="5" id="KW-1185">Reference proteome</keyword>
<dbReference type="InterPro" id="IPR049492">
    <property type="entry name" value="BD-FAE-like_dom"/>
</dbReference>
<feature type="signal peptide" evidence="2">
    <location>
        <begin position="1"/>
        <end position="22"/>
    </location>
</feature>
<dbReference type="EC" id="3.1.1.72" evidence="4"/>
<evidence type="ECO:0000313" key="5">
    <source>
        <dbReference type="Proteomes" id="UP000322214"/>
    </source>
</evidence>
<name>A0A5B9PA67_9BACT</name>